<feature type="transmembrane region" description="Helical" evidence="6">
    <location>
        <begin position="428"/>
        <end position="448"/>
    </location>
</feature>
<evidence type="ECO:0000256" key="3">
    <source>
        <dbReference type="ARBA" id="ARBA00022989"/>
    </source>
</evidence>
<dbReference type="GO" id="GO:0005886">
    <property type="term" value="C:plasma membrane"/>
    <property type="evidence" value="ECO:0007669"/>
    <property type="project" value="TreeGrafter"/>
</dbReference>
<keyword evidence="4 6" id="KW-0472">Membrane</keyword>
<reference evidence="8 9" key="1">
    <citation type="submission" date="2016-08" db="EMBL/GenBank/DDBJ databases">
        <title>Draft genome of the agarase producing Sphingomonas sp. MCT13.</title>
        <authorList>
            <person name="D'Andrea M.M."/>
            <person name="Rossolini G.M."/>
            <person name="Thaller M.C."/>
        </authorList>
    </citation>
    <scope>NUCLEOTIDE SEQUENCE [LARGE SCALE GENOMIC DNA]</scope>
    <source>
        <strain evidence="8 9">MCT13</strain>
    </source>
</reference>
<keyword evidence="2 6" id="KW-0812">Transmembrane</keyword>
<gene>
    <name evidence="8" type="ORF">BFL28_05985</name>
</gene>
<feature type="transmembrane region" description="Helical" evidence="6">
    <location>
        <begin position="104"/>
        <end position="123"/>
    </location>
</feature>
<feature type="transmembrane region" description="Helical" evidence="6">
    <location>
        <begin position="268"/>
        <end position="289"/>
    </location>
</feature>
<dbReference type="EMBL" id="MDDS01000075">
    <property type="protein sequence ID" value="ODP36256.1"/>
    <property type="molecule type" value="Genomic_DNA"/>
</dbReference>
<dbReference type="RefSeq" id="WP_069321825.1">
    <property type="nucleotide sequence ID" value="NZ_MDDS01000075.1"/>
</dbReference>
<sequence>MTANVTPGPVEQAGGPPGPISPGDLIKQTAMSWYQYAIIAICVLSYAADGLDVVTLSYAAPVMIKEWGISPEAFGAASSATPFGIAFGSIFISPLADRIGRRPLVLWLLGILVILLGLTSVVSHIVELLILRLSTGVCLGALVVCLNVTVSEFSNTARSNFFIGILHTGYSAGGMLCGGLAAILIEPYGWQSIFVAATALNAISFILAFFILAESPAFLAARAQTRPAALGRLNALMRKMHMPEYDRPPPVPATQAKKRSGLSVIPRSLMIGTILLCIAGFIFTVSGGFRSAWRPQILADAGLNMTWNGIAGVTTYGAGVIAHALVGIIAKRGSEVKIAVIFLTLTAISFSMLGAVPNGMTWALILTSTMSGFFNVGAYTALVLVTLNYYDANVRSTGLGVMLGCSRVGGIIGPLLGGYAIGSGMGRFWVMFLFASILAIAIVALIVARAKRPADMPD</sequence>
<feature type="transmembrane region" description="Helical" evidence="6">
    <location>
        <begin position="362"/>
        <end position="387"/>
    </location>
</feature>
<feature type="domain" description="Major facilitator superfamily (MFS) profile" evidence="7">
    <location>
        <begin position="38"/>
        <end position="453"/>
    </location>
</feature>
<dbReference type="AlphaFoldDB" id="A0A1E3LR74"/>
<organism evidence="8 9">
    <name type="scientific">Sphingomonas turrisvirgatae</name>
    <dbReference type="NCBI Taxonomy" id="1888892"/>
    <lineage>
        <taxon>Bacteria</taxon>
        <taxon>Pseudomonadati</taxon>
        <taxon>Pseudomonadota</taxon>
        <taxon>Alphaproteobacteria</taxon>
        <taxon>Sphingomonadales</taxon>
        <taxon>Sphingomonadaceae</taxon>
        <taxon>Sphingomonas</taxon>
    </lineage>
</organism>
<dbReference type="GO" id="GO:0046943">
    <property type="term" value="F:carboxylic acid transmembrane transporter activity"/>
    <property type="evidence" value="ECO:0007669"/>
    <property type="project" value="TreeGrafter"/>
</dbReference>
<dbReference type="Pfam" id="PF07690">
    <property type="entry name" value="MFS_1"/>
    <property type="match status" value="1"/>
</dbReference>
<evidence type="ECO:0000313" key="8">
    <source>
        <dbReference type="EMBL" id="ODP36256.1"/>
    </source>
</evidence>
<dbReference type="InterPro" id="IPR011701">
    <property type="entry name" value="MFS"/>
</dbReference>
<evidence type="ECO:0000256" key="6">
    <source>
        <dbReference type="SAM" id="Phobius"/>
    </source>
</evidence>
<protein>
    <recommendedName>
        <fullName evidence="7">Major facilitator superfamily (MFS) profile domain-containing protein</fullName>
    </recommendedName>
</protein>
<feature type="transmembrane region" description="Helical" evidence="6">
    <location>
        <begin position="129"/>
        <end position="149"/>
    </location>
</feature>
<dbReference type="SUPFAM" id="SSF103473">
    <property type="entry name" value="MFS general substrate transporter"/>
    <property type="match status" value="1"/>
</dbReference>
<evidence type="ECO:0000259" key="7">
    <source>
        <dbReference type="PROSITE" id="PS50850"/>
    </source>
</evidence>
<proteinExistence type="predicted"/>
<dbReference type="STRING" id="1888892.BFL28_05985"/>
<dbReference type="Proteomes" id="UP000094487">
    <property type="component" value="Unassembled WGS sequence"/>
</dbReference>
<dbReference type="PROSITE" id="PS50850">
    <property type="entry name" value="MFS"/>
    <property type="match status" value="1"/>
</dbReference>
<feature type="transmembrane region" description="Helical" evidence="6">
    <location>
        <begin position="399"/>
        <end position="422"/>
    </location>
</feature>
<feature type="region of interest" description="Disordered" evidence="5">
    <location>
        <begin position="1"/>
        <end position="20"/>
    </location>
</feature>
<dbReference type="Gene3D" id="1.20.1250.20">
    <property type="entry name" value="MFS general substrate transporter like domains"/>
    <property type="match status" value="1"/>
</dbReference>
<feature type="transmembrane region" description="Helical" evidence="6">
    <location>
        <begin position="161"/>
        <end position="185"/>
    </location>
</feature>
<feature type="transmembrane region" description="Helical" evidence="6">
    <location>
        <begin position="191"/>
        <end position="212"/>
    </location>
</feature>
<dbReference type="InterPro" id="IPR036259">
    <property type="entry name" value="MFS_trans_sf"/>
</dbReference>
<evidence type="ECO:0000256" key="1">
    <source>
        <dbReference type="ARBA" id="ARBA00004141"/>
    </source>
</evidence>
<comment type="caution">
    <text evidence="8">The sequence shown here is derived from an EMBL/GenBank/DDBJ whole genome shotgun (WGS) entry which is preliminary data.</text>
</comment>
<evidence type="ECO:0000256" key="2">
    <source>
        <dbReference type="ARBA" id="ARBA00022692"/>
    </source>
</evidence>
<feature type="transmembrane region" description="Helical" evidence="6">
    <location>
        <begin position="309"/>
        <end position="329"/>
    </location>
</feature>
<comment type="subcellular location">
    <subcellularLocation>
        <location evidence="1">Membrane</location>
        <topology evidence="1">Multi-pass membrane protein</topology>
    </subcellularLocation>
</comment>
<dbReference type="PANTHER" id="PTHR23508:SF10">
    <property type="entry name" value="CARBOXYLIC ACID TRANSPORTER PROTEIN HOMOLOG"/>
    <property type="match status" value="1"/>
</dbReference>
<evidence type="ECO:0000256" key="5">
    <source>
        <dbReference type="SAM" id="MobiDB-lite"/>
    </source>
</evidence>
<feature type="transmembrane region" description="Helical" evidence="6">
    <location>
        <begin position="73"/>
        <end position="92"/>
    </location>
</feature>
<name>A0A1E3LR74_9SPHN</name>
<dbReference type="PANTHER" id="PTHR23508">
    <property type="entry name" value="CARBOXYLIC ACID TRANSPORTER PROTEIN HOMOLOG"/>
    <property type="match status" value="1"/>
</dbReference>
<feature type="transmembrane region" description="Helical" evidence="6">
    <location>
        <begin position="36"/>
        <end position="61"/>
    </location>
</feature>
<evidence type="ECO:0000256" key="4">
    <source>
        <dbReference type="ARBA" id="ARBA00023136"/>
    </source>
</evidence>
<keyword evidence="9" id="KW-1185">Reference proteome</keyword>
<accession>A0A1E3LR74</accession>
<keyword evidence="3 6" id="KW-1133">Transmembrane helix</keyword>
<dbReference type="OrthoDB" id="9784658at2"/>
<evidence type="ECO:0000313" key="9">
    <source>
        <dbReference type="Proteomes" id="UP000094487"/>
    </source>
</evidence>
<feature type="transmembrane region" description="Helical" evidence="6">
    <location>
        <begin position="336"/>
        <end position="356"/>
    </location>
</feature>
<dbReference type="InterPro" id="IPR020846">
    <property type="entry name" value="MFS_dom"/>
</dbReference>